<gene>
    <name evidence="2" type="primary">RDH14-L</name>
    <name evidence="2" type="ORF">Hamer_G017203</name>
</gene>
<keyword evidence="1" id="KW-0560">Oxidoreductase</keyword>
<dbReference type="Gene3D" id="3.40.50.720">
    <property type="entry name" value="NAD(P)-binding Rossmann-like Domain"/>
    <property type="match status" value="1"/>
</dbReference>
<sequence>MWIEVLVTVVAVLFGLRILYRKTSGRCHSQRSLTGKTAIVTGGSAGLGKFTAKDLVRRGARVILACRNLEKACKVAAWIREAEGSVGEVVVRELDTSDLASVRQFANEILLTEKSLHILVNNAGIIGFKDKRMTKDDLELTMATNHYGHFLLTNLLLGNHWFIKSLDVTSAALNFKTEPYNRIRAYGKSKVCNILFTLELASKLSGTGVTANSLHPGVIHTDLINPHPLILLTGRGGTQTTIHLAVSEEVKRVRKILRGLQGGKDIGFSM</sequence>
<proteinExistence type="predicted"/>
<dbReference type="AlphaFoldDB" id="A0A8J5K2Z7"/>
<accession>A0A8J5K2Z7</accession>
<keyword evidence="3" id="KW-1185">Reference proteome</keyword>
<reference evidence="2" key="1">
    <citation type="journal article" date="2021" name="Sci. Adv.">
        <title>The American lobster genome reveals insights on longevity, neural, and immune adaptations.</title>
        <authorList>
            <person name="Polinski J.M."/>
            <person name="Zimin A.V."/>
            <person name="Clark K.F."/>
            <person name="Kohn A.B."/>
            <person name="Sadowski N."/>
            <person name="Timp W."/>
            <person name="Ptitsyn A."/>
            <person name="Khanna P."/>
            <person name="Romanova D.Y."/>
            <person name="Williams P."/>
            <person name="Greenwood S.J."/>
            <person name="Moroz L.L."/>
            <person name="Walt D.R."/>
            <person name="Bodnar A.G."/>
        </authorList>
    </citation>
    <scope>NUCLEOTIDE SEQUENCE</scope>
    <source>
        <strain evidence="2">GMGI-L3</strain>
    </source>
</reference>
<dbReference type="InterPro" id="IPR036291">
    <property type="entry name" value="NAD(P)-bd_dom_sf"/>
</dbReference>
<dbReference type="GO" id="GO:0016491">
    <property type="term" value="F:oxidoreductase activity"/>
    <property type="evidence" value="ECO:0007669"/>
    <property type="project" value="UniProtKB-KW"/>
</dbReference>
<name>A0A8J5K2Z7_HOMAM</name>
<evidence type="ECO:0000313" key="2">
    <source>
        <dbReference type="EMBL" id="KAG7167291.1"/>
    </source>
</evidence>
<dbReference type="SUPFAM" id="SSF51735">
    <property type="entry name" value="NAD(P)-binding Rossmann-fold domains"/>
    <property type="match status" value="1"/>
</dbReference>
<dbReference type="Proteomes" id="UP000747542">
    <property type="component" value="Unassembled WGS sequence"/>
</dbReference>
<organism evidence="2 3">
    <name type="scientific">Homarus americanus</name>
    <name type="common">American lobster</name>
    <dbReference type="NCBI Taxonomy" id="6706"/>
    <lineage>
        <taxon>Eukaryota</taxon>
        <taxon>Metazoa</taxon>
        <taxon>Ecdysozoa</taxon>
        <taxon>Arthropoda</taxon>
        <taxon>Crustacea</taxon>
        <taxon>Multicrustacea</taxon>
        <taxon>Malacostraca</taxon>
        <taxon>Eumalacostraca</taxon>
        <taxon>Eucarida</taxon>
        <taxon>Decapoda</taxon>
        <taxon>Pleocyemata</taxon>
        <taxon>Astacidea</taxon>
        <taxon>Nephropoidea</taxon>
        <taxon>Nephropidae</taxon>
        <taxon>Homarus</taxon>
    </lineage>
</organism>
<protein>
    <submittedName>
        <fullName evidence="2">Retinol dehydrogenase 14-like</fullName>
    </submittedName>
</protein>
<dbReference type="PRINTS" id="PR00081">
    <property type="entry name" value="GDHRDH"/>
</dbReference>
<evidence type="ECO:0000313" key="3">
    <source>
        <dbReference type="Proteomes" id="UP000747542"/>
    </source>
</evidence>
<dbReference type="InterPro" id="IPR002347">
    <property type="entry name" value="SDR_fam"/>
</dbReference>
<evidence type="ECO:0000256" key="1">
    <source>
        <dbReference type="ARBA" id="ARBA00023002"/>
    </source>
</evidence>
<dbReference type="Pfam" id="PF00106">
    <property type="entry name" value="adh_short"/>
    <property type="match status" value="1"/>
</dbReference>
<dbReference type="PANTHER" id="PTHR43157">
    <property type="entry name" value="PHOSPHATIDYLINOSITOL-GLYCAN BIOSYNTHESIS CLASS F PROTEIN-RELATED"/>
    <property type="match status" value="1"/>
</dbReference>
<comment type="caution">
    <text evidence="2">The sequence shown here is derived from an EMBL/GenBank/DDBJ whole genome shotgun (WGS) entry which is preliminary data.</text>
</comment>
<dbReference type="EMBL" id="JAHLQT010021820">
    <property type="protein sequence ID" value="KAG7167291.1"/>
    <property type="molecule type" value="Genomic_DNA"/>
</dbReference>
<dbReference type="PANTHER" id="PTHR43157:SF66">
    <property type="entry name" value="WW DOMAIN-CONTAINING OXIDOREDUCTASE-LIKE PROTEIN"/>
    <property type="match status" value="1"/>
</dbReference>